<accession>A0A6G7VIU1</accession>
<evidence type="ECO:0000256" key="5">
    <source>
        <dbReference type="ARBA" id="ARBA00022553"/>
    </source>
</evidence>
<dbReference type="InterPro" id="IPR000014">
    <property type="entry name" value="PAS"/>
</dbReference>
<dbReference type="PANTHER" id="PTHR45453">
    <property type="entry name" value="PHOSPHATE REGULON SENSOR PROTEIN PHOR"/>
    <property type="match status" value="1"/>
</dbReference>
<sequence length="421" mass="45650">MTIRGWRRIAVVLVCTVMGGLVVAWGVPTLGAMVLIAISGLSGIAVFAILAPDVDDEPTTSAPKSSGALPRGVGRHLLERIPSPLFLIDARGRIVYANTATRTMLPRLEQGVHYASLFRAPAFVDGVAQVMQGTAEQTVTFTTFFAGIETHLLAQMRQMEADQEFGAGQQVLVQLSDETRRMATERMRTDFIANASHELRTPLASIIGYIETLQGHARDDEAARIHFLDIMSQQAARMQRLVEDLMSLSRIEMDARSTPTTPCDLSRIVLEVTDGMQPLAQRRKATLQVTFGQETAGIVADRDQIGQVLSNLIENALKYGGEGGTVRVFRTEADSRFPGMIGVGVSDDGPGIGREHLPRLTERFYRVNAKQSRAQGGTGLGLAIVKHILARHGGELDVASVQGLGSTFTAWLPLHTQDEAA</sequence>
<evidence type="ECO:0000256" key="11">
    <source>
        <dbReference type="ARBA" id="ARBA00023136"/>
    </source>
</evidence>
<keyword evidence="11 12" id="KW-0472">Membrane</keyword>
<dbReference type="SMART" id="SM00387">
    <property type="entry name" value="HATPase_c"/>
    <property type="match status" value="1"/>
</dbReference>
<evidence type="ECO:0000256" key="2">
    <source>
        <dbReference type="ARBA" id="ARBA00004236"/>
    </source>
</evidence>
<evidence type="ECO:0000256" key="8">
    <source>
        <dbReference type="ARBA" id="ARBA00022777"/>
    </source>
</evidence>
<evidence type="ECO:0000256" key="3">
    <source>
        <dbReference type="ARBA" id="ARBA00012438"/>
    </source>
</evidence>
<dbReference type="PROSITE" id="PS50112">
    <property type="entry name" value="PAS"/>
    <property type="match status" value="1"/>
</dbReference>
<dbReference type="InterPro" id="IPR050351">
    <property type="entry name" value="BphY/WalK/GraS-like"/>
</dbReference>
<evidence type="ECO:0000256" key="6">
    <source>
        <dbReference type="ARBA" id="ARBA00022679"/>
    </source>
</evidence>
<evidence type="ECO:0000256" key="12">
    <source>
        <dbReference type="SAM" id="Phobius"/>
    </source>
</evidence>
<organism evidence="15 16">
    <name type="scientific">Pontivivens nitratireducens</name>
    <dbReference type="NCBI Taxonomy" id="2758038"/>
    <lineage>
        <taxon>Bacteria</taxon>
        <taxon>Pseudomonadati</taxon>
        <taxon>Pseudomonadota</taxon>
        <taxon>Alphaproteobacteria</taxon>
        <taxon>Rhodobacterales</taxon>
        <taxon>Paracoccaceae</taxon>
        <taxon>Pontivivens</taxon>
    </lineage>
</organism>
<keyword evidence="10" id="KW-0902">Two-component regulatory system</keyword>
<feature type="transmembrane region" description="Helical" evidence="12">
    <location>
        <begin position="9"/>
        <end position="27"/>
    </location>
</feature>
<dbReference type="EMBL" id="CP049811">
    <property type="protein sequence ID" value="QIK40013.1"/>
    <property type="molecule type" value="Genomic_DNA"/>
</dbReference>
<dbReference type="FunFam" id="3.30.565.10:FF:000006">
    <property type="entry name" value="Sensor histidine kinase WalK"/>
    <property type="match status" value="1"/>
</dbReference>
<dbReference type="InterPro" id="IPR004358">
    <property type="entry name" value="Sig_transdc_His_kin-like_C"/>
</dbReference>
<dbReference type="Gene3D" id="1.10.287.130">
    <property type="match status" value="1"/>
</dbReference>
<dbReference type="PRINTS" id="PR00344">
    <property type="entry name" value="BCTRLSENSOR"/>
</dbReference>
<feature type="domain" description="Histidine kinase" evidence="13">
    <location>
        <begin position="194"/>
        <end position="416"/>
    </location>
</feature>
<dbReference type="InterPro" id="IPR013767">
    <property type="entry name" value="PAS_fold"/>
</dbReference>
<dbReference type="FunFam" id="1.10.287.130:FF:000008">
    <property type="entry name" value="Two-component sensor histidine kinase"/>
    <property type="match status" value="1"/>
</dbReference>
<dbReference type="GO" id="GO:0000155">
    <property type="term" value="F:phosphorelay sensor kinase activity"/>
    <property type="evidence" value="ECO:0007669"/>
    <property type="project" value="InterPro"/>
</dbReference>
<dbReference type="Proteomes" id="UP000500791">
    <property type="component" value="Chromosome"/>
</dbReference>
<keyword evidence="16" id="KW-1185">Reference proteome</keyword>
<evidence type="ECO:0000256" key="1">
    <source>
        <dbReference type="ARBA" id="ARBA00000085"/>
    </source>
</evidence>
<dbReference type="KEGG" id="mon:G8E03_04090"/>
<dbReference type="InterPro" id="IPR003594">
    <property type="entry name" value="HATPase_dom"/>
</dbReference>
<dbReference type="SMART" id="SM00388">
    <property type="entry name" value="HisKA"/>
    <property type="match status" value="1"/>
</dbReference>
<dbReference type="CDD" id="cd00082">
    <property type="entry name" value="HisKA"/>
    <property type="match status" value="1"/>
</dbReference>
<keyword evidence="7" id="KW-0547">Nucleotide-binding</keyword>
<dbReference type="EC" id="2.7.13.3" evidence="3"/>
<dbReference type="Gene3D" id="3.30.565.10">
    <property type="entry name" value="Histidine kinase-like ATPase, C-terminal domain"/>
    <property type="match status" value="1"/>
</dbReference>
<evidence type="ECO:0000256" key="9">
    <source>
        <dbReference type="ARBA" id="ARBA00022840"/>
    </source>
</evidence>
<keyword evidence="8" id="KW-0418">Kinase</keyword>
<keyword evidence="6" id="KW-0808">Transferase</keyword>
<evidence type="ECO:0000313" key="16">
    <source>
        <dbReference type="Proteomes" id="UP000500791"/>
    </source>
</evidence>
<keyword evidence="5" id="KW-0597">Phosphoprotein</keyword>
<reference evidence="15 16" key="1">
    <citation type="submission" date="2020-03" db="EMBL/GenBank/DDBJ databases">
        <title>Complete genome sequence of Monaibacterium sp. ALG8 with diverse plasmids.</title>
        <authorList>
            <person name="Sun C."/>
        </authorList>
    </citation>
    <scope>NUCLEOTIDE SEQUENCE [LARGE SCALE GENOMIC DNA]</scope>
    <source>
        <strain evidence="15 16">ALG8</strain>
    </source>
</reference>
<feature type="domain" description="PAS" evidence="14">
    <location>
        <begin position="75"/>
        <end position="105"/>
    </location>
</feature>
<comment type="catalytic activity">
    <reaction evidence="1">
        <text>ATP + protein L-histidine = ADP + protein N-phospho-L-histidine.</text>
        <dbReference type="EC" id="2.7.13.3"/>
    </reaction>
</comment>
<keyword evidence="12" id="KW-0812">Transmembrane</keyword>
<keyword evidence="12" id="KW-1133">Transmembrane helix</keyword>
<evidence type="ECO:0000259" key="14">
    <source>
        <dbReference type="PROSITE" id="PS50112"/>
    </source>
</evidence>
<proteinExistence type="predicted"/>
<evidence type="ECO:0000256" key="7">
    <source>
        <dbReference type="ARBA" id="ARBA00022741"/>
    </source>
</evidence>
<dbReference type="InterPro" id="IPR003661">
    <property type="entry name" value="HisK_dim/P_dom"/>
</dbReference>
<gene>
    <name evidence="15" type="ORF">G8E03_04090</name>
</gene>
<dbReference type="InterPro" id="IPR036890">
    <property type="entry name" value="HATPase_C_sf"/>
</dbReference>
<evidence type="ECO:0000313" key="15">
    <source>
        <dbReference type="EMBL" id="QIK40013.1"/>
    </source>
</evidence>
<dbReference type="GO" id="GO:0005886">
    <property type="term" value="C:plasma membrane"/>
    <property type="evidence" value="ECO:0007669"/>
    <property type="project" value="UniProtKB-SubCell"/>
</dbReference>
<evidence type="ECO:0000256" key="4">
    <source>
        <dbReference type="ARBA" id="ARBA00022475"/>
    </source>
</evidence>
<comment type="subcellular location">
    <subcellularLocation>
        <location evidence="2">Cell membrane</location>
    </subcellularLocation>
</comment>
<evidence type="ECO:0000259" key="13">
    <source>
        <dbReference type="PROSITE" id="PS50109"/>
    </source>
</evidence>
<dbReference type="GO" id="GO:0005524">
    <property type="term" value="F:ATP binding"/>
    <property type="evidence" value="ECO:0007669"/>
    <property type="project" value="UniProtKB-KW"/>
</dbReference>
<name>A0A6G7VIU1_9RHOB</name>
<evidence type="ECO:0000256" key="10">
    <source>
        <dbReference type="ARBA" id="ARBA00023012"/>
    </source>
</evidence>
<protein>
    <recommendedName>
        <fullName evidence="3">histidine kinase</fullName>
        <ecNumber evidence="3">2.7.13.3</ecNumber>
    </recommendedName>
</protein>
<dbReference type="SUPFAM" id="SSF47384">
    <property type="entry name" value="Homodimeric domain of signal transducing histidine kinase"/>
    <property type="match status" value="1"/>
</dbReference>
<dbReference type="AlphaFoldDB" id="A0A6G7VIU1"/>
<dbReference type="InterPro" id="IPR005467">
    <property type="entry name" value="His_kinase_dom"/>
</dbReference>
<dbReference type="InterPro" id="IPR036097">
    <property type="entry name" value="HisK_dim/P_sf"/>
</dbReference>
<keyword evidence="4" id="KW-1003">Cell membrane</keyword>
<dbReference type="RefSeq" id="WP_166188959.1">
    <property type="nucleotide sequence ID" value="NZ_CP049811.1"/>
</dbReference>
<dbReference type="GO" id="GO:0006355">
    <property type="term" value="P:regulation of DNA-templated transcription"/>
    <property type="evidence" value="ECO:0007669"/>
    <property type="project" value="InterPro"/>
</dbReference>
<dbReference type="Pfam" id="PF00512">
    <property type="entry name" value="HisKA"/>
    <property type="match status" value="1"/>
</dbReference>
<dbReference type="GO" id="GO:0004721">
    <property type="term" value="F:phosphoprotein phosphatase activity"/>
    <property type="evidence" value="ECO:0007669"/>
    <property type="project" value="TreeGrafter"/>
</dbReference>
<dbReference type="PROSITE" id="PS50109">
    <property type="entry name" value="HIS_KIN"/>
    <property type="match status" value="1"/>
</dbReference>
<dbReference type="SUPFAM" id="SSF55874">
    <property type="entry name" value="ATPase domain of HSP90 chaperone/DNA topoisomerase II/histidine kinase"/>
    <property type="match status" value="1"/>
</dbReference>
<dbReference type="GO" id="GO:0016036">
    <property type="term" value="P:cellular response to phosphate starvation"/>
    <property type="evidence" value="ECO:0007669"/>
    <property type="project" value="TreeGrafter"/>
</dbReference>
<keyword evidence="9" id="KW-0067">ATP-binding</keyword>
<dbReference type="Pfam" id="PF02518">
    <property type="entry name" value="HATPase_c"/>
    <property type="match status" value="1"/>
</dbReference>
<dbReference type="PANTHER" id="PTHR45453:SF1">
    <property type="entry name" value="PHOSPHATE REGULON SENSOR PROTEIN PHOR"/>
    <property type="match status" value="1"/>
</dbReference>
<dbReference type="Pfam" id="PF00989">
    <property type="entry name" value="PAS"/>
    <property type="match status" value="1"/>
</dbReference>